<reference evidence="14" key="1">
    <citation type="submission" date="2019-08" db="EMBL/GenBank/DDBJ databases">
        <authorList>
            <person name="Kucharzyk K."/>
            <person name="Murdoch R.W."/>
            <person name="Higgins S."/>
            <person name="Loffler F."/>
        </authorList>
    </citation>
    <scope>NUCLEOTIDE SEQUENCE</scope>
</reference>
<sequence length="487" mass="56034">MSVTDIFQILAITIFIINVILAGITVFFEHRNPSSTWAWLVVIFFIPIIGFIFYCIFGREGKKEAMFKKKAMNDKDTYFGYLNKMDKYATMIRAQKQAIEGRIDIIDAKHLDDLAYLHINSGNCITYDNTVKSYFEGKTKFDDLINDIRDAKNYIHMEYYILRNDNLGNCIISELTKKAAEGVEVRLLYDGMGNQFLSNKIFDNFKKAGGKVGIFLPPFITRLNYRDHRKISVIDGQIGYVGGLNIGDEYLGQVERYGPWHDTHLRIKGDAVDQLQLRFIMDWNFVYGNEIELSDKYFPPKGLGDNIKMQIVSSGPDTEYQNIRNGYFKMMNEAEKNIYIETPYFVPDDGILSALKVAALSGIDVRIIIPANPDHPFVYWASMSYLGELLEAGVKCYQYNDGFIHSKTVYVDSLVSSVGTANMDIRSFDLNFEINAFLYDRNITLKHEEQFMIDIQNCTEITKEWYAKRSGKFKINEAISRLISPML</sequence>
<keyword evidence="5 12" id="KW-0812">Transmembrane</keyword>
<dbReference type="InterPro" id="IPR022924">
    <property type="entry name" value="Cardiolipin_synthase"/>
</dbReference>
<dbReference type="GO" id="GO:0005886">
    <property type="term" value="C:plasma membrane"/>
    <property type="evidence" value="ECO:0007669"/>
    <property type="project" value="UniProtKB-SubCell"/>
</dbReference>
<keyword evidence="2" id="KW-1003">Cell membrane</keyword>
<keyword evidence="11" id="KW-1208">Phospholipid metabolism</keyword>
<comment type="caution">
    <text evidence="14">The sequence shown here is derived from an EMBL/GenBank/DDBJ whole genome shotgun (WGS) entry which is preliminary data.</text>
</comment>
<evidence type="ECO:0000313" key="14">
    <source>
        <dbReference type="EMBL" id="MPM41975.1"/>
    </source>
</evidence>
<proteinExistence type="inferred from homology"/>
<dbReference type="GO" id="GO:0032049">
    <property type="term" value="P:cardiolipin biosynthetic process"/>
    <property type="evidence" value="ECO:0007669"/>
    <property type="project" value="InterPro"/>
</dbReference>
<dbReference type="FunFam" id="3.30.870.10:FF:000021">
    <property type="entry name" value="Cardiolipin synthase"/>
    <property type="match status" value="1"/>
</dbReference>
<keyword evidence="7 12" id="KW-1133">Transmembrane helix</keyword>
<gene>
    <name evidence="14" type="primary">cls_5</name>
    <name evidence="14" type="ORF">SDC9_88637</name>
</gene>
<dbReference type="Pfam" id="PF13091">
    <property type="entry name" value="PLDc_2"/>
    <property type="match status" value="2"/>
</dbReference>
<dbReference type="AlphaFoldDB" id="A0A644ZM44"/>
<keyword evidence="9 12" id="KW-0472">Membrane</keyword>
<dbReference type="PROSITE" id="PS50035">
    <property type="entry name" value="PLD"/>
    <property type="match status" value="2"/>
</dbReference>
<dbReference type="EMBL" id="VSSQ01009558">
    <property type="protein sequence ID" value="MPM41975.1"/>
    <property type="molecule type" value="Genomic_DNA"/>
</dbReference>
<dbReference type="HAMAP" id="MF_01916">
    <property type="entry name" value="Cardiolipin_synth_Cls"/>
    <property type="match status" value="1"/>
</dbReference>
<keyword evidence="8" id="KW-0443">Lipid metabolism</keyword>
<evidence type="ECO:0000256" key="11">
    <source>
        <dbReference type="ARBA" id="ARBA00023264"/>
    </source>
</evidence>
<evidence type="ECO:0000259" key="13">
    <source>
        <dbReference type="PROSITE" id="PS50035"/>
    </source>
</evidence>
<dbReference type="InterPro" id="IPR025202">
    <property type="entry name" value="PLD-like_dom"/>
</dbReference>
<feature type="transmembrane region" description="Helical" evidence="12">
    <location>
        <begin position="34"/>
        <end position="57"/>
    </location>
</feature>
<accession>A0A644ZM44</accession>
<dbReference type="InterPro" id="IPR030874">
    <property type="entry name" value="Cardiolipin_synth_Firmi"/>
</dbReference>
<evidence type="ECO:0000256" key="8">
    <source>
        <dbReference type="ARBA" id="ARBA00023098"/>
    </source>
</evidence>
<comment type="subcellular location">
    <subcellularLocation>
        <location evidence="1">Cell membrane</location>
        <topology evidence="1">Multi-pass membrane protein</topology>
    </subcellularLocation>
</comment>
<dbReference type="InterPro" id="IPR027379">
    <property type="entry name" value="CLS_N"/>
</dbReference>
<dbReference type="SMART" id="SM00155">
    <property type="entry name" value="PLDc"/>
    <property type="match status" value="2"/>
</dbReference>
<feature type="domain" description="PLD phosphodiesterase" evidence="13">
    <location>
        <begin position="223"/>
        <end position="250"/>
    </location>
</feature>
<dbReference type="GO" id="GO:0008808">
    <property type="term" value="F:cardiolipin synthase activity"/>
    <property type="evidence" value="ECO:0007669"/>
    <property type="project" value="InterPro"/>
</dbReference>
<evidence type="ECO:0000256" key="6">
    <source>
        <dbReference type="ARBA" id="ARBA00022737"/>
    </source>
</evidence>
<evidence type="ECO:0000256" key="5">
    <source>
        <dbReference type="ARBA" id="ARBA00022692"/>
    </source>
</evidence>
<evidence type="ECO:0000256" key="12">
    <source>
        <dbReference type="SAM" id="Phobius"/>
    </source>
</evidence>
<name>A0A644ZM44_9ZZZZ</name>
<protein>
    <submittedName>
        <fullName evidence="14">Cardiolipin synthase</fullName>
        <ecNumber evidence="14">2.7.8.-</ecNumber>
    </submittedName>
</protein>
<dbReference type="PANTHER" id="PTHR21248">
    <property type="entry name" value="CARDIOLIPIN SYNTHASE"/>
    <property type="match status" value="1"/>
</dbReference>
<dbReference type="InterPro" id="IPR001736">
    <property type="entry name" value="PLipase_D/transphosphatidylase"/>
</dbReference>
<feature type="domain" description="PLD phosphodiesterase" evidence="13">
    <location>
        <begin position="400"/>
        <end position="427"/>
    </location>
</feature>
<evidence type="ECO:0000256" key="3">
    <source>
        <dbReference type="ARBA" id="ARBA00022516"/>
    </source>
</evidence>
<evidence type="ECO:0000256" key="2">
    <source>
        <dbReference type="ARBA" id="ARBA00022475"/>
    </source>
</evidence>
<dbReference type="NCBIfam" id="TIGR04265">
    <property type="entry name" value="bac_cardiolipin"/>
    <property type="match status" value="1"/>
</dbReference>
<keyword evidence="4 14" id="KW-0808">Transferase</keyword>
<dbReference type="SUPFAM" id="SSF56024">
    <property type="entry name" value="Phospholipase D/nuclease"/>
    <property type="match status" value="2"/>
</dbReference>
<evidence type="ECO:0000256" key="1">
    <source>
        <dbReference type="ARBA" id="ARBA00004651"/>
    </source>
</evidence>
<organism evidence="14">
    <name type="scientific">bioreactor metagenome</name>
    <dbReference type="NCBI Taxonomy" id="1076179"/>
    <lineage>
        <taxon>unclassified sequences</taxon>
        <taxon>metagenomes</taxon>
        <taxon>ecological metagenomes</taxon>
    </lineage>
</organism>
<dbReference type="EC" id="2.7.8.-" evidence="14"/>
<keyword evidence="3" id="KW-0444">Lipid biosynthesis</keyword>
<dbReference type="Pfam" id="PF13396">
    <property type="entry name" value="PLDc_N"/>
    <property type="match status" value="1"/>
</dbReference>
<dbReference type="PANTHER" id="PTHR21248:SF22">
    <property type="entry name" value="PHOSPHOLIPASE D"/>
    <property type="match status" value="1"/>
</dbReference>
<feature type="transmembrane region" description="Helical" evidence="12">
    <location>
        <begin position="7"/>
        <end position="28"/>
    </location>
</feature>
<dbReference type="Gene3D" id="3.30.870.10">
    <property type="entry name" value="Endonuclease Chain A"/>
    <property type="match status" value="2"/>
</dbReference>
<evidence type="ECO:0000256" key="10">
    <source>
        <dbReference type="ARBA" id="ARBA00023209"/>
    </source>
</evidence>
<keyword evidence="6" id="KW-0677">Repeat</keyword>
<evidence type="ECO:0000256" key="9">
    <source>
        <dbReference type="ARBA" id="ARBA00023136"/>
    </source>
</evidence>
<dbReference type="CDD" id="cd09112">
    <property type="entry name" value="PLDc_CLS_2"/>
    <property type="match status" value="1"/>
</dbReference>
<evidence type="ECO:0000256" key="7">
    <source>
        <dbReference type="ARBA" id="ARBA00022989"/>
    </source>
</evidence>
<dbReference type="CDD" id="cd09110">
    <property type="entry name" value="PLDc_CLS_1"/>
    <property type="match status" value="1"/>
</dbReference>
<keyword evidence="10" id="KW-0594">Phospholipid biosynthesis</keyword>
<evidence type="ECO:0000256" key="4">
    <source>
        <dbReference type="ARBA" id="ARBA00022679"/>
    </source>
</evidence>